<organism evidence="1 2">
    <name type="scientific">Paenibacillus pini JCM 16418</name>
    <dbReference type="NCBI Taxonomy" id="1236976"/>
    <lineage>
        <taxon>Bacteria</taxon>
        <taxon>Bacillati</taxon>
        <taxon>Bacillota</taxon>
        <taxon>Bacilli</taxon>
        <taxon>Bacillales</taxon>
        <taxon>Paenibacillaceae</taxon>
        <taxon>Paenibacillus</taxon>
    </lineage>
</organism>
<sequence length="95" mass="11257">MKIIKSDMINTYSIEGQLYFYQEQFESQHCTYAGCGAEICNDWVIYEHEVLCSDCYKVKLTADRNKAAIEVVELQKRMNDLIVKFQLQRDEFENE</sequence>
<keyword evidence="2" id="KW-1185">Reference proteome</keyword>
<evidence type="ECO:0000313" key="1">
    <source>
        <dbReference type="EMBL" id="GAF10729.1"/>
    </source>
</evidence>
<dbReference type="Proteomes" id="UP000019364">
    <property type="component" value="Unassembled WGS sequence"/>
</dbReference>
<protein>
    <submittedName>
        <fullName evidence="1">Uncharacterized protein</fullName>
    </submittedName>
</protein>
<name>W7Z8I2_9BACL</name>
<reference evidence="1 2" key="1">
    <citation type="journal article" date="2014" name="Genome Announc.">
        <title>Draft Genome Sequence of Paenibacillus pini JCM 16418T, Isolated from the Rhizosphere of Pine Tree.</title>
        <authorList>
            <person name="Yuki M."/>
            <person name="Oshima K."/>
            <person name="Suda W."/>
            <person name="Oshida Y."/>
            <person name="Kitamura K."/>
            <person name="Iida Y."/>
            <person name="Hattori M."/>
            <person name="Ohkuma M."/>
        </authorList>
    </citation>
    <scope>NUCLEOTIDE SEQUENCE [LARGE SCALE GENOMIC DNA]</scope>
    <source>
        <strain evidence="1 2">JCM 16418</strain>
    </source>
</reference>
<gene>
    <name evidence="1" type="ORF">JCM16418_4948</name>
</gene>
<dbReference type="OrthoDB" id="2655030at2"/>
<dbReference type="STRING" id="1236976.JCM16418_4948"/>
<dbReference type="EMBL" id="BAVZ01000033">
    <property type="protein sequence ID" value="GAF10729.1"/>
    <property type="molecule type" value="Genomic_DNA"/>
</dbReference>
<dbReference type="AlphaFoldDB" id="W7Z8I2"/>
<evidence type="ECO:0000313" key="2">
    <source>
        <dbReference type="Proteomes" id="UP000019364"/>
    </source>
</evidence>
<accession>W7Z8I2</accession>
<proteinExistence type="predicted"/>
<dbReference type="RefSeq" id="WP_036653406.1">
    <property type="nucleotide sequence ID" value="NZ_BAVZ01000033.1"/>
</dbReference>
<comment type="caution">
    <text evidence="1">The sequence shown here is derived from an EMBL/GenBank/DDBJ whole genome shotgun (WGS) entry which is preliminary data.</text>
</comment>